<evidence type="ECO:0000256" key="4">
    <source>
        <dbReference type="ARBA" id="ARBA00022989"/>
    </source>
</evidence>
<dbReference type="PANTHER" id="PTHR43701:SF2">
    <property type="entry name" value="MEMBRANE TRANSPORTER PROTEIN YJNA-RELATED"/>
    <property type="match status" value="1"/>
</dbReference>
<proteinExistence type="inferred from homology"/>
<sequence length="115" mass="12406">MKIYSVIIGFLTGIINGLLGVGGTVLVPAMIYILHTERRLAHGTALLIIFPTSVVSTFVYLQNGHVDLQLAWKLAIGGVVGSYIGAKALRKISMVWVKRIFAIVMIVAGIRMVIG</sequence>
<dbReference type="Proteomes" id="UP000094296">
    <property type="component" value="Unassembled WGS sequence"/>
</dbReference>
<dbReference type="EMBL" id="MIJE01000001">
    <property type="protein sequence ID" value="OEF98270.1"/>
    <property type="molecule type" value="Genomic_DNA"/>
</dbReference>
<comment type="caution">
    <text evidence="7">The sequence shown here is derived from an EMBL/GenBank/DDBJ whole genome shotgun (WGS) entry which is preliminary data.</text>
</comment>
<dbReference type="RefSeq" id="WP_069641762.1">
    <property type="nucleotide sequence ID" value="NZ_MIJE01000001.1"/>
</dbReference>
<evidence type="ECO:0000313" key="8">
    <source>
        <dbReference type="Proteomes" id="UP000094296"/>
    </source>
</evidence>
<evidence type="ECO:0000256" key="3">
    <source>
        <dbReference type="ARBA" id="ARBA00022692"/>
    </source>
</evidence>
<keyword evidence="6" id="KW-1003">Cell membrane</keyword>
<dbReference type="InterPro" id="IPR002781">
    <property type="entry name" value="TM_pro_TauE-like"/>
</dbReference>
<reference evidence="7 8" key="1">
    <citation type="submission" date="2016-09" db="EMBL/GenBank/DDBJ databases">
        <title>Draft genome sequence for the type strain of Desulfuribacillus alkaliarsenatis AHT28, an obligately anaerobic, sulfidogenic bacterium isolated from Russian soda lake sediments.</title>
        <authorList>
            <person name="Abin C.A."/>
            <person name="Hollibaugh J.T."/>
        </authorList>
    </citation>
    <scope>NUCLEOTIDE SEQUENCE [LARGE SCALE GENOMIC DNA]</scope>
    <source>
        <strain evidence="7 8">AHT28</strain>
    </source>
</reference>
<keyword evidence="4 6" id="KW-1133">Transmembrane helix</keyword>
<feature type="transmembrane region" description="Helical" evidence="6">
    <location>
        <begin position="6"/>
        <end position="33"/>
    </location>
</feature>
<evidence type="ECO:0000256" key="2">
    <source>
        <dbReference type="ARBA" id="ARBA00009142"/>
    </source>
</evidence>
<name>A0A1E5G518_9FIRM</name>
<dbReference type="AlphaFoldDB" id="A0A1E5G518"/>
<dbReference type="GO" id="GO:0005886">
    <property type="term" value="C:plasma membrane"/>
    <property type="evidence" value="ECO:0007669"/>
    <property type="project" value="UniProtKB-SubCell"/>
</dbReference>
<comment type="subcellular location">
    <subcellularLocation>
        <location evidence="6">Cell membrane</location>
        <topology evidence="6">Multi-pass membrane protein</topology>
    </subcellularLocation>
    <subcellularLocation>
        <location evidence="1">Membrane</location>
        <topology evidence="1">Multi-pass membrane protein</topology>
    </subcellularLocation>
</comment>
<keyword evidence="5 6" id="KW-0472">Membrane</keyword>
<evidence type="ECO:0000256" key="6">
    <source>
        <dbReference type="RuleBase" id="RU363041"/>
    </source>
</evidence>
<dbReference type="Pfam" id="PF01925">
    <property type="entry name" value="TauE"/>
    <property type="match status" value="1"/>
</dbReference>
<gene>
    <name evidence="7" type="ORF">BHF68_00875</name>
</gene>
<evidence type="ECO:0000256" key="5">
    <source>
        <dbReference type="ARBA" id="ARBA00023136"/>
    </source>
</evidence>
<protein>
    <recommendedName>
        <fullName evidence="6">Probable membrane transporter protein</fullName>
    </recommendedName>
</protein>
<evidence type="ECO:0000256" key="1">
    <source>
        <dbReference type="ARBA" id="ARBA00004141"/>
    </source>
</evidence>
<accession>A0A1E5G518</accession>
<organism evidence="7 8">
    <name type="scientific">Desulfuribacillus alkaliarsenatis</name>
    <dbReference type="NCBI Taxonomy" id="766136"/>
    <lineage>
        <taxon>Bacteria</taxon>
        <taxon>Bacillati</taxon>
        <taxon>Bacillota</taxon>
        <taxon>Desulfuribacillia</taxon>
        <taxon>Desulfuribacillales</taxon>
        <taxon>Desulfuribacillaceae</taxon>
        <taxon>Desulfuribacillus</taxon>
    </lineage>
</organism>
<dbReference type="InterPro" id="IPR051598">
    <property type="entry name" value="TSUP/Inactive_protease-like"/>
</dbReference>
<comment type="similarity">
    <text evidence="2 6">Belongs to the 4-toluene sulfonate uptake permease (TSUP) (TC 2.A.102) family.</text>
</comment>
<evidence type="ECO:0000313" key="7">
    <source>
        <dbReference type="EMBL" id="OEF98270.1"/>
    </source>
</evidence>
<keyword evidence="8" id="KW-1185">Reference proteome</keyword>
<feature type="transmembrane region" description="Helical" evidence="6">
    <location>
        <begin position="45"/>
        <end position="64"/>
    </location>
</feature>
<feature type="transmembrane region" description="Helical" evidence="6">
    <location>
        <begin position="96"/>
        <end position="114"/>
    </location>
</feature>
<dbReference type="OrthoDB" id="5457526at2"/>
<keyword evidence="3 6" id="KW-0812">Transmembrane</keyword>
<dbReference type="PANTHER" id="PTHR43701">
    <property type="entry name" value="MEMBRANE TRANSPORTER PROTEIN MJ0441-RELATED"/>
    <property type="match status" value="1"/>
</dbReference>
<dbReference type="STRING" id="766136.BHF68_00875"/>